<dbReference type="PATRIC" id="fig|1423740.3.peg.621"/>
<dbReference type="OrthoDB" id="2248290at2"/>
<name>A0A0R1U2U4_9LACO</name>
<evidence type="ECO:0000256" key="1">
    <source>
        <dbReference type="SAM" id="Coils"/>
    </source>
</evidence>
<reference evidence="2 3" key="1">
    <citation type="journal article" date="2015" name="Genome Announc.">
        <title>Expanding the biotechnology potential of lactobacilli through comparative genomics of 213 strains and associated genera.</title>
        <authorList>
            <person name="Sun Z."/>
            <person name="Harris H.M."/>
            <person name="McCann A."/>
            <person name="Guo C."/>
            <person name="Argimon S."/>
            <person name="Zhang W."/>
            <person name="Yang X."/>
            <person name="Jeffery I.B."/>
            <person name="Cooney J.C."/>
            <person name="Kagawa T.F."/>
            <person name="Liu W."/>
            <person name="Song Y."/>
            <person name="Salvetti E."/>
            <person name="Wrobel A."/>
            <person name="Rasinkangas P."/>
            <person name="Parkhill J."/>
            <person name="Rea M.C."/>
            <person name="O'Sullivan O."/>
            <person name="Ritari J."/>
            <person name="Douillard F.P."/>
            <person name="Paul Ross R."/>
            <person name="Yang R."/>
            <person name="Briner A.E."/>
            <person name="Felis G.E."/>
            <person name="de Vos W.M."/>
            <person name="Barrangou R."/>
            <person name="Klaenhammer T.R."/>
            <person name="Caufield P.W."/>
            <person name="Cui Y."/>
            <person name="Zhang H."/>
            <person name="O'Toole P.W."/>
        </authorList>
    </citation>
    <scope>NUCLEOTIDE SEQUENCE [LARGE SCALE GENOMIC DNA]</scope>
    <source>
        <strain evidence="2 3">DSM 15833</strain>
    </source>
</reference>
<evidence type="ECO:0000313" key="2">
    <source>
        <dbReference type="EMBL" id="KRL85205.1"/>
    </source>
</evidence>
<keyword evidence="1" id="KW-0175">Coiled coil</keyword>
<organism evidence="2 3">
    <name type="scientific">Ligilactobacillus equi DSM 15833 = JCM 10991</name>
    <dbReference type="NCBI Taxonomy" id="1423740"/>
    <lineage>
        <taxon>Bacteria</taxon>
        <taxon>Bacillati</taxon>
        <taxon>Bacillota</taxon>
        <taxon>Bacilli</taxon>
        <taxon>Lactobacillales</taxon>
        <taxon>Lactobacillaceae</taxon>
        <taxon>Ligilactobacillus</taxon>
    </lineage>
</organism>
<dbReference type="Proteomes" id="UP000051048">
    <property type="component" value="Unassembled WGS sequence"/>
</dbReference>
<comment type="caution">
    <text evidence="2">The sequence shown here is derived from an EMBL/GenBank/DDBJ whole genome shotgun (WGS) entry which is preliminary data.</text>
</comment>
<gene>
    <name evidence="2" type="ORF">FC36_GL000575</name>
</gene>
<protein>
    <recommendedName>
        <fullName evidence="4">Exonuclease SbcC</fullName>
    </recommendedName>
</protein>
<feature type="coiled-coil region" evidence="1">
    <location>
        <begin position="161"/>
        <end position="232"/>
    </location>
</feature>
<accession>A0A0R1U2U4</accession>
<sequence length="290" mass="34328">MVDGNQFELPQHDQATDDLTQVLVAKIEYLKSLEDAVKRQDDRLVYELIDTERYDKEVVQARHGRKNQGYDHLINDSYAFLNEYLSTKLIAYLREEYPFFYFEKTDLGQFQFYFGNWWGRRLFGQLDVLHLALNFDQEELAKLKESFELEAQGQRYNSTRIHELASENDRLQALIDGQDERDAQKNEIRQKIKELAQEKTSFWRSGEQKDEKQKLQAQLSDLSDLDQKANEAYQKIRDNEKVVLELSKEDTLLGYERESIVTKFGSFETFQKQVASLYHNYLTKLMTQKG</sequence>
<dbReference type="EMBL" id="AZFH01000001">
    <property type="protein sequence ID" value="KRL85205.1"/>
    <property type="molecule type" value="Genomic_DNA"/>
</dbReference>
<dbReference type="RefSeq" id="WP_023858882.1">
    <property type="nucleotide sequence ID" value="NZ_AZFH01000001.1"/>
</dbReference>
<proteinExistence type="predicted"/>
<evidence type="ECO:0008006" key="4">
    <source>
        <dbReference type="Google" id="ProtNLM"/>
    </source>
</evidence>
<dbReference type="STRING" id="1423740.FC36_GL000575"/>
<evidence type="ECO:0000313" key="3">
    <source>
        <dbReference type="Proteomes" id="UP000051048"/>
    </source>
</evidence>
<dbReference type="AlphaFoldDB" id="A0A0R1U2U4"/>